<keyword evidence="5" id="KW-0503">Monooxygenase</keyword>
<proteinExistence type="inferred from homology"/>
<comment type="similarity">
    <text evidence="1">Belongs to the paxM FAD-dependent monooxygenase family.</text>
</comment>
<keyword evidence="4" id="KW-0560">Oxidoreductase</keyword>
<evidence type="ECO:0000256" key="4">
    <source>
        <dbReference type="ARBA" id="ARBA00023002"/>
    </source>
</evidence>
<dbReference type="GO" id="GO:0071949">
    <property type="term" value="F:FAD binding"/>
    <property type="evidence" value="ECO:0007669"/>
    <property type="project" value="InterPro"/>
</dbReference>
<reference evidence="7" key="1">
    <citation type="submission" date="2021-10" db="EMBL/GenBank/DDBJ databases">
        <authorList>
            <person name="Piombo E."/>
        </authorList>
    </citation>
    <scope>NUCLEOTIDE SEQUENCE</scope>
</reference>
<dbReference type="InterPro" id="IPR036188">
    <property type="entry name" value="FAD/NAD-bd_sf"/>
</dbReference>
<dbReference type="Pfam" id="PF01494">
    <property type="entry name" value="FAD_binding_3"/>
    <property type="match status" value="1"/>
</dbReference>
<dbReference type="SUPFAM" id="SSF51905">
    <property type="entry name" value="FAD/NAD(P)-binding domain"/>
    <property type="match status" value="1"/>
</dbReference>
<evidence type="ECO:0000256" key="2">
    <source>
        <dbReference type="ARBA" id="ARBA00022630"/>
    </source>
</evidence>
<dbReference type="SUPFAM" id="SSF54373">
    <property type="entry name" value="FAD-linked reductases, C-terminal domain"/>
    <property type="match status" value="1"/>
</dbReference>
<dbReference type="OrthoDB" id="40579at2759"/>
<dbReference type="PRINTS" id="PR00420">
    <property type="entry name" value="RNGMNOXGNASE"/>
</dbReference>
<sequence length="415" mass="45378">MPLKIIIVGAGIAGLASAAMLRAGADVTILESGDANQVAGGQGLAFGPNAVKILEKIGYDRQRVRAVESKGLKAYDGATGALVKTIPLDMESTWGADWLMQLRADARDELHRLAAQDGPGTTPVLRYKTKVTDVDPDAGVVTLENGETIQGDVIIGKPIFPPSQSRVDTSIVAAGIHTKIKQKIVGSGDYAATPTGQSIFRFLVSSENARKAAGDLPDWWNPEIGGYLSITRLEDGTNRAIITYPCRNFQYVNFSCAFPNEYLSERATESWFANGDIDEVLDIFKDFPTSYREFMKYAEEVKVWELRDHDPLSNYVSGRAVLIGDAAHAMAPFQGQGAGQAIEDAEGLRLLLEPGVAPSDVPRILQQWETVRRPRASQVQLNTRAASQKLDEVNSFQNMNYNWTYNGINEELKRA</sequence>
<feature type="domain" description="FAD-binding" evidence="6">
    <location>
        <begin position="299"/>
        <end position="379"/>
    </location>
</feature>
<keyword evidence="3" id="KW-0274">FAD</keyword>
<keyword evidence="8" id="KW-1185">Reference proteome</keyword>
<comment type="caution">
    <text evidence="7">The sequence shown here is derived from an EMBL/GenBank/DDBJ whole genome shotgun (WGS) entry which is preliminary data.</text>
</comment>
<dbReference type="InterPro" id="IPR002938">
    <property type="entry name" value="FAD-bd"/>
</dbReference>
<dbReference type="PANTHER" id="PTHR13789">
    <property type="entry name" value="MONOOXYGENASE"/>
    <property type="match status" value="1"/>
</dbReference>
<gene>
    <name evidence="7" type="ORF">CBYS24578_00014875</name>
</gene>
<evidence type="ECO:0000256" key="5">
    <source>
        <dbReference type="ARBA" id="ARBA00023033"/>
    </source>
</evidence>
<evidence type="ECO:0000313" key="7">
    <source>
        <dbReference type="EMBL" id="CAG9987524.1"/>
    </source>
</evidence>
<dbReference type="Gene3D" id="3.50.50.60">
    <property type="entry name" value="FAD/NAD(P)-binding domain"/>
    <property type="match status" value="1"/>
</dbReference>
<organism evidence="7 8">
    <name type="scientific">Clonostachys byssicola</name>
    <dbReference type="NCBI Taxonomy" id="160290"/>
    <lineage>
        <taxon>Eukaryota</taxon>
        <taxon>Fungi</taxon>
        <taxon>Dikarya</taxon>
        <taxon>Ascomycota</taxon>
        <taxon>Pezizomycotina</taxon>
        <taxon>Sordariomycetes</taxon>
        <taxon>Hypocreomycetidae</taxon>
        <taxon>Hypocreales</taxon>
        <taxon>Bionectriaceae</taxon>
        <taxon>Clonostachys</taxon>
    </lineage>
</organism>
<evidence type="ECO:0000256" key="1">
    <source>
        <dbReference type="ARBA" id="ARBA00007992"/>
    </source>
</evidence>
<dbReference type="GO" id="GO:0004497">
    <property type="term" value="F:monooxygenase activity"/>
    <property type="evidence" value="ECO:0007669"/>
    <property type="project" value="UniProtKB-KW"/>
</dbReference>
<name>A0A9N9UII4_9HYPO</name>
<dbReference type="Proteomes" id="UP000754883">
    <property type="component" value="Unassembled WGS sequence"/>
</dbReference>
<accession>A0A9N9UII4</accession>
<evidence type="ECO:0000259" key="6">
    <source>
        <dbReference type="Pfam" id="PF01494"/>
    </source>
</evidence>
<evidence type="ECO:0000256" key="3">
    <source>
        <dbReference type="ARBA" id="ARBA00022827"/>
    </source>
</evidence>
<evidence type="ECO:0000313" key="8">
    <source>
        <dbReference type="Proteomes" id="UP000754883"/>
    </source>
</evidence>
<dbReference type="EMBL" id="CABFNO020001436">
    <property type="protein sequence ID" value="CAG9987524.1"/>
    <property type="molecule type" value="Genomic_DNA"/>
</dbReference>
<keyword evidence="2" id="KW-0285">Flavoprotein</keyword>
<protein>
    <recommendedName>
        <fullName evidence="6">FAD-binding domain-containing protein</fullName>
    </recommendedName>
</protein>
<dbReference type="PANTHER" id="PTHR13789:SF314">
    <property type="entry name" value="FAD-BINDING DOMAIN-CONTAINING PROTEIN"/>
    <property type="match status" value="1"/>
</dbReference>
<dbReference type="InterPro" id="IPR050493">
    <property type="entry name" value="FAD-dep_Monooxygenase_BioMet"/>
</dbReference>
<dbReference type="AlphaFoldDB" id="A0A9N9UII4"/>